<dbReference type="GO" id="GO:0005634">
    <property type="term" value="C:nucleus"/>
    <property type="evidence" value="ECO:0007669"/>
    <property type="project" value="UniProtKB-SubCell"/>
</dbReference>
<feature type="domain" description="ERCC4" evidence="15">
    <location>
        <begin position="351"/>
        <end position="614"/>
    </location>
</feature>
<proteinExistence type="inferred from homology"/>
<evidence type="ECO:0000256" key="1">
    <source>
        <dbReference type="ARBA" id="ARBA00001946"/>
    </source>
</evidence>
<dbReference type="GO" id="GO:0008821">
    <property type="term" value="F:crossover junction DNA endonuclease activity"/>
    <property type="evidence" value="ECO:0007669"/>
    <property type="project" value="TreeGrafter"/>
</dbReference>
<evidence type="ECO:0000313" key="17">
    <source>
        <dbReference type="Proteomes" id="UP001285354"/>
    </source>
</evidence>
<dbReference type="GO" id="GO:0031573">
    <property type="term" value="P:mitotic intra-S DNA damage checkpoint signaling"/>
    <property type="evidence" value="ECO:0007669"/>
    <property type="project" value="TreeGrafter"/>
</dbReference>
<accession>A0AAD9T3K4</accession>
<keyword evidence="6" id="KW-0255">Endonuclease</keyword>
<sequence>MASIIEISSSPQLPLTRSARPTAPSQVTKPANADFVELSSDGDQALLPAIPASLVPEKYTASTLHKAATLACEKPPNSTSVKPTDASSSRSSALDVASTSILGLVSGKFDFQFLSDDFDSIVNLESAAPFDDDDDPFASDLPPPKKRRISPSPTAQPAKREPKFTKAYSRVAESDPLMFTSSPDPYYEAAKRREQRRCQIKHRNIEHELFVSTVEKDAASSVSTRKKAAHLLTNIPDDGSDSDLPNVASVPYKIPLQISKPSSSQRALDKYNAEKTMGTGKASKAKVDKLQEKTEQAREGAEKTKEKAAAKESVKEQKRLEKERKAREKQLAIELAKVNQVKTDKKNSTPEMIVDFPSSLNPILLAQASAMLTPLGAECSTWESDLPTVKWRRKVVAEYDEEADHWVPVVKYVKAEKHIMCIMMAQSIVDLITGAEGGDLDAHVLKLKSKFDSCTLIYLIEGHSAWMKKNKNRLNRKYEAAVNSYIPSQGTETSSQKSRRRKKEPEYVAEDKIEDALLRLQIVHGVFIHHTSAMVETAEWIMNFTQHISSIPYRTQKESLDSAFCMDSGQVKSGEDAADTFVRMLQELSQVTPSVAYGIAAKYPTVQELVEGLQKFGPLALEDCKKTTSKNGAFSDKRVGPSISKRIHKVFLGKDPGSNEV</sequence>
<comment type="cofactor">
    <cofactor evidence="1">
        <name>Mg(2+)</name>
        <dbReference type="ChEBI" id="CHEBI:18420"/>
    </cofactor>
</comment>
<gene>
    <name evidence="16" type="ORF">QTJ16_002570</name>
</gene>
<keyword evidence="10" id="KW-0233">DNA recombination</keyword>
<dbReference type="PANTHER" id="PTHR21077">
    <property type="entry name" value="EME1 PROTEIN"/>
    <property type="match status" value="1"/>
</dbReference>
<comment type="caution">
    <text evidence="16">The sequence shown here is derived from an EMBL/GenBank/DDBJ whole genome shotgun (WGS) entry which is preliminary data.</text>
</comment>
<evidence type="ECO:0000256" key="10">
    <source>
        <dbReference type="ARBA" id="ARBA00023172"/>
    </source>
</evidence>
<dbReference type="CDD" id="cd20085">
    <property type="entry name" value="XPF_nuclease_Mms4"/>
    <property type="match status" value="1"/>
</dbReference>
<keyword evidence="9" id="KW-0460">Magnesium</keyword>
<evidence type="ECO:0000256" key="11">
    <source>
        <dbReference type="ARBA" id="ARBA00023204"/>
    </source>
</evidence>
<evidence type="ECO:0000256" key="13">
    <source>
        <dbReference type="ARBA" id="ARBA00023254"/>
    </source>
</evidence>
<evidence type="ECO:0000256" key="12">
    <source>
        <dbReference type="ARBA" id="ARBA00023242"/>
    </source>
</evidence>
<feature type="region of interest" description="Disordered" evidence="14">
    <location>
        <begin position="1"/>
        <end position="30"/>
    </location>
</feature>
<feature type="compositionally biased region" description="Basic and acidic residues" evidence="14">
    <location>
        <begin position="285"/>
        <end position="323"/>
    </location>
</feature>
<dbReference type="FunFam" id="1.10.150.670:FF:000004">
    <property type="entry name" value="Crossover junction endonuclease EME1"/>
    <property type="match status" value="1"/>
</dbReference>
<evidence type="ECO:0000256" key="3">
    <source>
        <dbReference type="ARBA" id="ARBA00005313"/>
    </source>
</evidence>
<dbReference type="AlphaFoldDB" id="A0AAD9T3K4"/>
<comment type="similarity">
    <text evidence="3">Belongs to the EME1/MMS4 family.</text>
</comment>
<keyword evidence="7" id="KW-0227">DNA damage</keyword>
<dbReference type="GO" id="GO:0006302">
    <property type="term" value="P:double-strand break repair"/>
    <property type="evidence" value="ECO:0007669"/>
    <property type="project" value="TreeGrafter"/>
</dbReference>
<evidence type="ECO:0000256" key="4">
    <source>
        <dbReference type="ARBA" id="ARBA00022722"/>
    </source>
</evidence>
<evidence type="ECO:0000256" key="9">
    <source>
        <dbReference type="ARBA" id="ARBA00022842"/>
    </source>
</evidence>
<dbReference type="GO" id="GO:0031297">
    <property type="term" value="P:replication fork processing"/>
    <property type="evidence" value="ECO:0007669"/>
    <property type="project" value="TreeGrafter"/>
</dbReference>
<dbReference type="InterPro" id="IPR033310">
    <property type="entry name" value="Mms4/EME1/EME2"/>
</dbReference>
<keyword evidence="12" id="KW-0539">Nucleus</keyword>
<dbReference type="GO" id="GO:0046872">
    <property type="term" value="F:metal ion binding"/>
    <property type="evidence" value="ECO:0007669"/>
    <property type="project" value="UniProtKB-KW"/>
</dbReference>
<dbReference type="InterPro" id="IPR006166">
    <property type="entry name" value="ERCC4_domain"/>
</dbReference>
<keyword evidence="4" id="KW-0540">Nuclease</keyword>
<keyword evidence="17" id="KW-1185">Reference proteome</keyword>
<evidence type="ECO:0000256" key="6">
    <source>
        <dbReference type="ARBA" id="ARBA00022759"/>
    </source>
</evidence>
<evidence type="ECO:0000256" key="5">
    <source>
        <dbReference type="ARBA" id="ARBA00022723"/>
    </source>
</evidence>
<dbReference type="InterPro" id="IPR047521">
    <property type="entry name" value="XPF_nuclease_EME1_ascomycetes"/>
</dbReference>
<evidence type="ECO:0000313" key="16">
    <source>
        <dbReference type="EMBL" id="KAK2627924.1"/>
    </source>
</evidence>
<evidence type="ECO:0000259" key="15">
    <source>
        <dbReference type="SMART" id="SM00891"/>
    </source>
</evidence>
<comment type="subcellular location">
    <subcellularLocation>
        <location evidence="2">Nucleus</location>
    </subcellularLocation>
</comment>
<dbReference type="GO" id="GO:0048476">
    <property type="term" value="C:Holliday junction resolvase complex"/>
    <property type="evidence" value="ECO:0007669"/>
    <property type="project" value="InterPro"/>
</dbReference>
<feature type="compositionally biased region" description="Polar residues" evidence="14">
    <location>
        <begin position="1"/>
        <end position="15"/>
    </location>
</feature>
<name>A0AAD9T3K4_9HELO</name>
<reference evidence="16" key="1">
    <citation type="submission" date="2023-06" db="EMBL/GenBank/DDBJ databases">
        <title>Draft genome of Marssonina rosae.</title>
        <authorList>
            <person name="Cheng Q."/>
        </authorList>
    </citation>
    <scope>NUCLEOTIDE SEQUENCE</scope>
    <source>
        <strain evidence="16">R4</strain>
    </source>
</reference>
<dbReference type="Gene3D" id="1.10.150.670">
    <property type="entry name" value="Crossover junction endonuclease EME1, DNA-binding domain"/>
    <property type="match status" value="1"/>
</dbReference>
<dbReference type="SMART" id="SM00891">
    <property type="entry name" value="ERCC4"/>
    <property type="match status" value="1"/>
</dbReference>
<dbReference type="EMBL" id="JAUBYV010000003">
    <property type="protein sequence ID" value="KAK2627924.1"/>
    <property type="molecule type" value="Genomic_DNA"/>
</dbReference>
<dbReference type="Gene3D" id="3.40.50.10130">
    <property type="match status" value="1"/>
</dbReference>
<keyword evidence="13" id="KW-0469">Meiosis</keyword>
<dbReference type="GO" id="GO:0000712">
    <property type="term" value="P:resolution of meiotic recombination intermediates"/>
    <property type="evidence" value="ECO:0007669"/>
    <property type="project" value="TreeGrafter"/>
</dbReference>
<keyword evidence="11" id="KW-0234">DNA repair</keyword>
<evidence type="ECO:0000256" key="8">
    <source>
        <dbReference type="ARBA" id="ARBA00022801"/>
    </source>
</evidence>
<evidence type="ECO:0000256" key="7">
    <source>
        <dbReference type="ARBA" id="ARBA00022763"/>
    </source>
</evidence>
<feature type="region of interest" description="Disordered" evidence="14">
    <location>
        <begin position="272"/>
        <end position="323"/>
    </location>
</feature>
<protein>
    <recommendedName>
        <fullName evidence="15">ERCC4 domain-containing protein</fullName>
    </recommendedName>
</protein>
<evidence type="ECO:0000256" key="2">
    <source>
        <dbReference type="ARBA" id="ARBA00004123"/>
    </source>
</evidence>
<feature type="region of interest" description="Disordered" evidence="14">
    <location>
        <begin position="129"/>
        <end position="163"/>
    </location>
</feature>
<organism evidence="16 17">
    <name type="scientific">Diplocarpon rosae</name>
    <dbReference type="NCBI Taxonomy" id="946125"/>
    <lineage>
        <taxon>Eukaryota</taxon>
        <taxon>Fungi</taxon>
        <taxon>Dikarya</taxon>
        <taxon>Ascomycota</taxon>
        <taxon>Pezizomycotina</taxon>
        <taxon>Leotiomycetes</taxon>
        <taxon>Helotiales</taxon>
        <taxon>Drepanopezizaceae</taxon>
        <taxon>Diplocarpon</taxon>
    </lineage>
</organism>
<keyword evidence="5" id="KW-0479">Metal-binding</keyword>
<dbReference type="PANTHER" id="PTHR21077:SF5">
    <property type="entry name" value="CROSSOVER JUNCTION ENDONUCLEASE MMS4"/>
    <property type="match status" value="1"/>
</dbReference>
<evidence type="ECO:0000256" key="14">
    <source>
        <dbReference type="SAM" id="MobiDB-lite"/>
    </source>
</evidence>
<keyword evidence="8" id="KW-0378">Hydrolase</keyword>
<dbReference type="InterPro" id="IPR042530">
    <property type="entry name" value="EME1/EME2_C"/>
</dbReference>
<dbReference type="Pfam" id="PF02732">
    <property type="entry name" value="ERCC4"/>
    <property type="match status" value="1"/>
</dbReference>
<dbReference type="Proteomes" id="UP001285354">
    <property type="component" value="Unassembled WGS sequence"/>
</dbReference>
<dbReference type="GO" id="GO:0003677">
    <property type="term" value="F:DNA binding"/>
    <property type="evidence" value="ECO:0007669"/>
    <property type="project" value="InterPro"/>
</dbReference>